<dbReference type="KEGG" id="aol:S58_34970"/>
<proteinExistence type="predicted"/>
<dbReference type="HOGENOM" id="CLU_1381792_0_0_5"/>
<dbReference type="RefSeq" id="WP_015666602.1">
    <property type="nucleotide sequence ID" value="NC_020453.1"/>
</dbReference>
<keyword evidence="2" id="KW-1185">Reference proteome</keyword>
<dbReference type="PATRIC" id="fig|1245469.3.peg.3566"/>
<dbReference type="Proteomes" id="UP000011841">
    <property type="component" value="Chromosome"/>
</dbReference>
<dbReference type="EMBL" id="AP012603">
    <property type="protein sequence ID" value="BAM89490.1"/>
    <property type="molecule type" value="Genomic_DNA"/>
</dbReference>
<accession>M4ZT70</accession>
<dbReference type="eggNOG" id="COG1403">
    <property type="taxonomic scope" value="Bacteria"/>
</dbReference>
<dbReference type="AlphaFoldDB" id="M4ZT70"/>
<evidence type="ECO:0000313" key="1">
    <source>
        <dbReference type="EMBL" id="BAM89490.1"/>
    </source>
</evidence>
<protein>
    <submittedName>
        <fullName evidence="1">Uncharacterized protein</fullName>
    </submittedName>
</protein>
<reference evidence="1 2" key="1">
    <citation type="journal article" date="2013" name="Appl. Environ. Microbiol.">
        <title>Genome analysis suggests that the soil oligotrophic bacterium Agromonas oligotrophica (Bradyrhizobium oligotrophicum) is a nitrogen-fixing symbiont of Aeschynomene indica.</title>
        <authorList>
            <person name="Okubo T."/>
            <person name="Fukushima S."/>
            <person name="Itakura M."/>
            <person name="Oshima K."/>
            <person name="Longtonglang A."/>
            <person name="Teaumroong N."/>
            <person name="Mitsui H."/>
            <person name="Hattori M."/>
            <person name="Hattori R."/>
            <person name="Hattori T."/>
            <person name="Minamisawa K."/>
        </authorList>
    </citation>
    <scope>NUCLEOTIDE SEQUENCE [LARGE SCALE GENOMIC DNA]</scope>
    <source>
        <strain evidence="1 2">S58</strain>
    </source>
</reference>
<dbReference type="GeneID" id="301817334"/>
<dbReference type="OrthoDB" id="674231at2"/>
<sequence>MKSGLVLWATSVGIDEVQGEPYHAPWHFVTSGGEVFYRSNTKLDTRPLAVLGGIVPTYGPVCNLMHVESNAAGCLVGHLTLFDLVAFQAVLADAGGTPDRKMTLVSNAEKPEIWSTTVGADLPSEWLAAPEYRLNDARARLTGLMSHCTKSGKFAEFERIIWSVLERSGLREGDPIPVELTDKISDEIAYSSCLWRK</sequence>
<organism evidence="1 2">
    <name type="scientific">Bradyrhizobium oligotrophicum S58</name>
    <dbReference type="NCBI Taxonomy" id="1245469"/>
    <lineage>
        <taxon>Bacteria</taxon>
        <taxon>Pseudomonadati</taxon>
        <taxon>Pseudomonadota</taxon>
        <taxon>Alphaproteobacteria</taxon>
        <taxon>Hyphomicrobiales</taxon>
        <taxon>Nitrobacteraceae</taxon>
        <taxon>Bradyrhizobium</taxon>
    </lineage>
</organism>
<evidence type="ECO:0000313" key="2">
    <source>
        <dbReference type="Proteomes" id="UP000011841"/>
    </source>
</evidence>
<name>M4ZT70_9BRAD</name>
<gene>
    <name evidence="1" type="ORF">S58_34970</name>
</gene>